<dbReference type="Proteomes" id="UP000016936">
    <property type="component" value="Unassembled WGS sequence"/>
</dbReference>
<reference evidence="3" key="2">
    <citation type="journal article" date="2013" name="PLoS Genet.">
        <title>Comparative genome structure, secondary metabolite, and effector coding capacity across Cochliobolus pathogens.</title>
        <authorList>
            <person name="Condon B.J."/>
            <person name="Leng Y."/>
            <person name="Wu D."/>
            <person name="Bushley K.E."/>
            <person name="Ohm R.A."/>
            <person name="Otillar R."/>
            <person name="Martin J."/>
            <person name="Schackwitz W."/>
            <person name="Grimwood J."/>
            <person name="MohdZainudin N."/>
            <person name="Xue C."/>
            <person name="Wang R."/>
            <person name="Manning V.A."/>
            <person name="Dhillon B."/>
            <person name="Tu Z.J."/>
            <person name="Steffenson B.J."/>
            <person name="Salamov A."/>
            <person name="Sun H."/>
            <person name="Lowry S."/>
            <person name="LaButti K."/>
            <person name="Han J."/>
            <person name="Copeland A."/>
            <person name="Lindquist E."/>
            <person name="Barry K."/>
            <person name="Schmutz J."/>
            <person name="Baker S.E."/>
            <person name="Ciuffetti L.M."/>
            <person name="Grigoriev I.V."/>
            <person name="Zhong S."/>
            <person name="Turgeon B.G."/>
        </authorList>
    </citation>
    <scope>NUCLEOTIDE SEQUENCE [LARGE SCALE GENOMIC DNA]</scope>
    <source>
        <strain evidence="3">C5 / ATCC 48332 / race O</strain>
    </source>
</reference>
<gene>
    <name evidence="2" type="ORF">COCHEDRAFT_1097007</name>
</gene>
<dbReference type="AlphaFoldDB" id="M2UZX3"/>
<evidence type="ECO:0000313" key="2">
    <source>
        <dbReference type="EMBL" id="EMD93257.1"/>
    </source>
</evidence>
<feature type="compositionally biased region" description="Basic residues" evidence="1">
    <location>
        <begin position="229"/>
        <end position="247"/>
    </location>
</feature>
<proteinExistence type="predicted"/>
<dbReference type="STRING" id="701091.M2UZX3"/>
<feature type="compositionally biased region" description="Basic and acidic residues" evidence="1">
    <location>
        <begin position="1"/>
        <end position="10"/>
    </location>
</feature>
<reference evidence="2 3" key="1">
    <citation type="journal article" date="2012" name="PLoS Pathog.">
        <title>Diverse lifestyles and strategies of plant pathogenesis encoded in the genomes of eighteen Dothideomycetes fungi.</title>
        <authorList>
            <person name="Ohm R.A."/>
            <person name="Feau N."/>
            <person name="Henrissat B."/>
            <person name="Schoch C.L."/>
            <person name="Horwitz B.A."/>
            <person name="Barry K.W."/>
            <person name="Condon B.J."/>
            <person name="Copeland A.C."/>
            <person name="Dhillon B."/>
            <person name="Glaser F."/>
            <person name="Hesse C.N."/>
            <person name="Kosti I."/>
            <person name="LaButti K."/>
            <person name="Lindquist E.A."/>
            <person name="Lucas S."/>
            <person name="Salamov A.A."/>
            <person name="Bradshaw R.E."/>
            <person name="Ciuffetti L."/>
            <person name="Hamelin R.C."/>
            <person name="Kema G.H.J."/>
            <person name="Lawrence C."/>
            <person name="Scott J.A."/>
            <person name="Spatafora J.W."/>
            <person name="Turgeon B.G."/>
            <person name="de Wit P.J.G.M."/>
            <person name="Zhong S."/>
            <person name="Goodwin S.B."/>
            <person name="Grigoriev I.V."/>
        </authorList>
    </citation>
    <scope>NUCLEOTIDE SEQUENCE [LARGE SCALE GENOMIC DNA]</scope>
    <source>
        <strain evidence="3">C5 / ATCC 48332 / race O</strain>
    </source>
</reference>
<evidence type="ECO:0000256" key="1">
    <source>
        <dbReference type="SAM" id="MobiDB-lite"/>
    </source>
</evidence>
<feature type="region of interest" description="Disordered" evidence="1">
    <location>
        <begin position="214"/>
        <end position="247"/>
    </location>
</feature>
<feature type="region of interest" description="Disordered" evidence="1">
    <location>
        <begin position="1"/>
        <end position="27"/>
    </location>
</feature>
<dbReference type="EMBL" id="KB445573">
    <property type="protein sequence ID" value="EMD93257.1"/>
    <property type="molecule type" value="Genomic_DNA"/>
</dbReference>
<dbReference type="OrthoDB" id="4161595at2759"/>
<keyword evidence="3" id="KW-1185">Reference proteome</keyword>
<dbReference type="HOGENOM" id="CLU_071367_0_0_1"/>
<evidence type="ECO:0000313" key="3">
    <source>
        <dbReference type="Proteomes" id="UP000016936"/>
    </source>
</evidence>
<organism evidence="2 3">
    <name type="scientific">Cochliobolus heterostrophus (strain C5 / ATCC 48332 / race O)</name>
    <name type="common">Southern corn leaf blight fungus</name>
    <name type="synonym">Bipolaris maydis</name>
    <dbReference type="NCBI Taxonomy" id="701091"/>
    <lineage>
        <taxon>Eukaryota</taxon>
        <taxon>Fungi</taxon>
        <taxon>Dikarya</taxon>
        <taxon>Ascomycota</taxon>
        <taxon>Pezizomycotina</taxon>
        <taxon>Dothideomycetes</taxon>
        <taxon>Pleosporomycetidae</taxon>
        <taxon>Pleosporales</taxon>
        <taxon>Pleosporineae</taxon>
        <taxon>Pleosporaceae</taxon>
        <taxon>Bipolaris</taxon>
    </lineage>
</organism>
<protein>
    <submittedName>
        <fullName evidence="2">Uncharacterized protein</fullName>
    </submittedName>
</protein>
<accession>M2UZX3</accession>
<dbReference type="eggNOG" id="ENOG502SMWI">
    <property type="taxonomic scope" value="Eukaryota"/>
</dbReference>
<sequence>MLRTETKQASREQVLPDSISEQADEDVPDSQREFICMNDRHTRCQTGQYTKDLSRKVISDHFGRNKTCTRDITEWPLFCRKHYQRATYDKAKWQIRKAHLILRQFDIIEKQFPGTTYKVTLKKSEEIRLNQYSRQVASGMSAKDAEKCVAPVVGKHFEAPVEVLRELDLSLGRGKTYKEVRDIVDVILQMLEGNECEQVPAIEFLPELPAKSVSPVTVPTKAPVAKSTRSSKRVSNKGSIKKTSQKA</sequence>
<dbReference type="OMA" id="RDITEWP"/>
<name>M2UZX3_COCH5</name>